<evidence type="ECO:0000256" key="1">
    <source>
        <dbReference type="SAM" id="MobiDB-lite"/>
    </source>
</evidence>
<reference evidence="2" key="3">
    <citation type="submission" date="1999-03" db="EMBL/GenBank/DDBJ databases">
        <authorList>
            <person name="Seeger K.J."/>
            <person name="Harris D."/>
        </authorList>
    </citation>
    <scope>NUCLEOTIDE SEQUENCE</scope>
</reference>
<feature type="region of interest" description="Disordered" evidence="1">
    <location>
        <begin position="54"/>
        <end position="89"/>
    </location>
</feature>
<reference evidence="2" key="1">
    <citation type="journal article" date="1993" name="Mol. Microbiol.">
        <title>Use of an ordered cosmid library to deduce the genomic organization of Mycobacterium leprae.</title>
        <authorList>
            <person name="Eiglmeier K."/>
            <person name="Honore N."/>
            <person name="Woods S.A."/>
            <person name="Caudron B."/>
            <person name="Cole S.T."/>
        </authorList>
    </citation>
    <scope>NUCLEOTIDE SEQUENCE</scope>
</reference>
<protein>
    <submittedName>
        <fullName evidence="2">Uncharacterized protein MLCB458.03c</fullName>
    </submittedName>
</protein>
<dbReference type="AlphaFoldDB" id="Q9X7D9"/>
<proteinExistence type="predicted"/>
<dbReference type="EMBL" id="AL049478">
    <property type="protein sequence ID" value="CAB39568.1"/>
    <property type="molecule type" value="Genomic_DNA"/>
</dbReference>
<name>Q9X7D9_MYCLR</name>
<organism evidence="2">
    <name type="scientific">Mycobacterium leprae</name>
    <dbReference type="NCBI Taxonomy" id="1769"/>
    <lineage>
        <taxon>Bacteria</taxon>
        <taxon>Bacillati</taxon>
        <taxon>Actinomycetota</taxon>
        <taxon>Actinomycetes</taxon>
        <taxon>Mycobacteriales</taxon>
        <taxon>Mycobacteriaceae</taxon>
        <taxon>Mycobacterium</taxon>
    </lineage>
</organism>
<feature type="compositionally biased region" description="Basic and acidic residues" evidence="1">
    <location>
        <begin position="65"/>
        <end position="77"/>
    </location>
</feature>
<feature type="compositionally biased region" description="Polar residues" evidence="1">
    <location>
        <begin position="78"/>
        <end position="89"/>
    </location>
</feature>
<evidence type="ECO:0000313" key="2">
    <source>
        <dbReference type="EMBL" id="CAB39568.1"/>
    </source>
</evidence>
<sequence length="89" mass="10022">MQLAPEWRQGGEPVFTIAVKVYTILLSGHIQNGRTSSHRIEYSLFLTNHRHLCLSSSSDGQVGGKSDDEPTRREPVSRQRNTGRSELPF</sequence>
<reference evidence="2" key="2">
    <citation type="submission" date="1998-03" db="EMBL/GenBank/DDBJ databases">
        <authorList>
            <person name="James K.D."/>
            <person name="Parkhill J."/>
            <person name="Barrell B.G."/>
            <person name="Rajandream M.A."/>
        </authorList>
    </citation>
    <scope>NUCLEOTIDE SEQUENCE</scope>
</reference>
<accession>Q9X7D9</accession>
<gene>
    <name evidence="2" type="primary">MLCB458.03c</name>
</gene>